<evidence type="ECO:0000256" key="13">
    <source>
        <dbReference type="ARBA" id="ARBA00022840"/>
    </source>
</evidence>
<gene>
    <name evidence="22" type="ORF">URODEC1_LOCUS14674</name>
</gene>
<evidence type="ECO:0000256" key="2">
    <source>
        <dbReference type="ARBA" id="ARBA00008536"/>
    </source>
</evidence>
<evidence type="ECO:0000256" key="15">
    <source>
        <dbReference type="ARBA" id="ARBA00023136"/>
    </source>
</evidence>
<comment type="similarity">
    <text evidence="2">In the N-terminal section; belongs to the leguminous lectin family.</text>
</comment>
<comment type="similarity">
    <text evidence="3">In the C-terminal section; belongs to the protein kinase superfamily. Ser/Thr protein kinase family.</text>
</comment>
<dbReference type="SUPFAM" id="SSF56112">
    <property type="entry name" value="Protein kinase-like (PK-like)"/>
    <property type="match status" value="1"/>
</dbReference>
<evidence type="ECO:0000256" key="4">
    <source>
        <dbReference type="ARBA" id="ARBA00012513"/>
    </source>
</evidence>
<dbReference type="PROSITE" id="PS00108">
    <property type="entry name" value="PROTEIN_KINASE_ST"/>
    <property type="match status" value="1"/>
</dbReference>
<evidence type="ECO:0000259" key="21">
    <source>
        <dbReference type="PROSITE" id="PS50011"/>
    </source>
</evidence>
<feature type="chain" id="PRO_5044892572" description="non-specific serine/threonine protein kinase" evidence="20">
    <location>
        <begin position="21"/>
        <end position="731"/>
    </location>
</feature>
<dbReference type="InterPro" id="IPR001220">
    <property type="entry name" value="Legume_lectin_dom"/>
</dbReference>
<dbReference type="CDD" id="cd06899">
    <property type="entry name" value="lectin_legume_LecRK_Arcelin_ConA"/>
    <property type="match status" value="1"/>
</dbReference>
<keyword evidence="23" id="KW-1185">Reference proteome</keyword>
<evidence type="ECO:0000256" key="11">
    <source>
        <dbReference type="ARBA" id="ARBA00022741"/>
    </source>
</evidence>
<dbReference type="InterPro" id="IPR017441">
    <property type="entry name" value="Protein_kinase_ATP_BS"/>
</dbReference>
<dbReference type="InterPro" id="IPR013320">
    <property type="entry name" value="ConA-like_dom_sf"/>
</dbReference>
<proteinExistence type="inferred from homology"/>
<feature type="binding site" evidence="18">
    <location>
        <position position="410"/>
    </location>
    <ligand>
        <name>ATP</name>
        <dbReference type="ChEBI" id="CHEBI:30616"/>
    </ligand>
</feature>
<dbReference type="Pfam" id="PF07714">
    <property type="entry name" value="PK_Tyr_Ser-Thr"/>
    <property type="match status" value="1"/>
</dbReference>
<dbReference type="InterPro" id="IPR050528">
    <property type="entry name" value="L-type_Lectin-RKs"/>
</dbReference>
<feature type="domain" description="Protein kinase" evidence="21">
    <location>
        <begin position="381"/>
        <end position="659"/>
    </location>
</feature>
<evidence type="ECO:0000256" key="14">
    <source>
        <dbReference type="ARBA" id="ARBA00022989"/>
    </source>
</evidence>
<dbReference type="EMBL" id="OZ075122">
    <property type="protein sequence ID" value="CAL4910918.1"/>
    <property type="molecule type" value="Genomic_DNA"/>
</dbReference>
<dbReference type="GO" id="GO:0005886">
    <property type="term" value="C:plasma membrane"/>
    <property type="evidence" value="ECO:0007669"/>
    <property type="project" value="UniProtKB-SubCell"/>
</dbReference>
<evidence type="ECO:0000256" key="18">
    <source>
        <dbReference type="PROSITE-ProRule" id="PRU10141"/>
    </source>
</evidence>
<keyword evidence="5" id="KW-1003">Cell membrane</keyword>
<dbReference type="EC" id="2.7.11.1" evidence="4"/>
<evidence type="ECO:0000256" key="20">
    <source>
        <dbReference type="SAM" id="SignalP"/>
    </source>
</evidence>
<protein>
    <recommendedName>
        <fullName evidence="4">non-specific serine/threonine protein kinase</fullName>
        <ecNumber evidence="4">2.7.11.1</ecNumber>
    </recommendedName>
</protein>
<organism evidence="22 23">
    <name type="scientific">Urochloa decumbens</name>
    <dbReference type="NCBI Taxonomy" id="240449"/>
    <lineage>
        <taxon>Eukaryota</taxon>
        <taxon>Viridiplantae</taxon>
        <taxon>Streptophyta</taxon>
        <taxon>Embryophyta</taxon>
        <taxon>Tracheophyta</taxon>
        <taxon>Spermatophyta</taxon>
        <taxon>Magnoliopsida</taxon>
        <taxon>Liliopsida</taxon>
        <taxon>Poales</taxon>
        <taxon>Poaceae</taxon>
        <taxon>PACMAD clade</taxon>
        <taxon>Panicoideae</taxon>
        <taxon>Panicodae</taxon>
        <taxon>Paniceae</taxon>
        <taxon>Melinidinae</taxon>
        <taxon>Urochloa</taxon>
    </lineage>
</organism>
<evidence type="ECO:0000256" key="16">
    <source>
        <dbReference type="ARBA" id="ARBA00047899"/>
    </source>
</evidence>
<keyword evidence="15 19" id="KW-0472">Membrane</keyword>
<dbReference type="Gene3D" id="2.60.120.200">
    <property type="match status" value="1"/>
</dbReference>
<dbReference type="Gene3D" id="1.10.510.10">
    <property type="entry name" value="Transferase(Phosphotransferase) domain 1"/>
    <property type="match status" value="1"/>
</dbReference>
<evidence type="ECO:0000313" key="22">
    <source>
        <dbReference type="EMBL" id="CAL4910918.1"/>
    </source>
</evidence>
<keyword evidence="14 19" id="KW-1133">Transmembrane helix</keyword>
<keyword evidence="12" id="KW-0418">Kinase</keyword>
<dbReference type="Pfam" id="PF00139">
    <property type="entry name" value="Lectin_legB"/>
    <property type="match status" value="1"/>
</dbReference>
<dbReference type="FunFam" id="1.10.510.10:FF:000108">
    <property type="entry name" value="L-type lectin-domain containing receptor kinase S.4"/>
    <property type="match status" value="1"/>
</dbReference>
<keyword evidence="10" id="KW-0430">Lectin</keyword>
<comment type="subcellular location">
    <subcellularLocation>
        <location evidence="1">Cell membrane</location>
        <topology evidence="1">Single-pass type I membrane protein</topology>
    </subcellularLocation>
</comment>
<dbReference type="InterPro" id="IPR000719">
    <property type="entry name" value="Prot_kinase_dom"/>
</dbReference>
<dbReference type="InterPro" id="IPR011009">
    <property type="entry name" value="Kinase-like_dom_sf"/>
</dbReference>
<feature type="signal peptide" evidence="20">
    <location>
        <begin position="1"/>
        <end position="20"/>
    </location>
</feature>
<evidence type="ECO:0000256" key="6">
    <source>
        <dbReference type="ARBA" id="ARBA00022527"/>
    </source>
</evidence>
<dbReference type="PANTHER" id="PTHR27007">
    <property type="match status" value="1"/>
</dbReference>
<sequence length="731" mass="81398">MIPFFLHCFLLLVFSPGSGAEEFVFNGFTNNADLSFEGEASIDERGRLGLTTGLDIVGIGHAFYRFPISFRKIHRDPAMYSFTTSFVFEMTSLYEESTQWKQGNDGVAFVISSTNKFLNDSLPGPYLGLFNMSNRSNTSRNILAIQLGTIMNPKLNDIDDNHVAISINSLISVNSHTAGFYTSDGGFQSVRLNREQAYQLWVEYDGKAQQLNVTLGFPGSPKPKYPLLSNHLNLSSLLPASVLFVGFSASTSTLSSRHFILGWSFKTNGESPQLNYSAFTEGWERTNYSAPAEPGVEFNISQEIVPHPNHRSQRARTPSLHMLLPVVTLTSLIFVMSAGFAYGYKKRHSKQAGNTKQSDWEMNCGPPSFTYKDLVNATGGFKDKMLLGKGGFGRVYKGFLPASKQNVAIKRISPESKQGAKEFISEVTILGHVRHRSLVRLLGYCRHKHELLLVYDYMPNGSLDKYLHGQDKLELGWSQRFCIIKSVASGLFYLHEEWEHVVIHRDVKSSNVLLDDEMNARLGDFGLARLHDHGVDAHTTRIAGTFGYIAPELARLGKATKATDVFAFGVFMMEVTCGWRPVELNASGEPQVLADHVINAWQDGSIMDSRDSRLEDCVAQEVEMVLKLGLLCSHPSPKVRPGMRLVVQYLESVATLPDFPINFFNADPANDEVYDQFVASCPSVATATTSLSVEWCIKFSIAVVATNALTWWPPTYDIHITLNSYKISEGM</sequence>
<dbReference type="SMART" id="SM00220">
    <property type="entry name" value="S_TKc"/>
    <property type="match status" value="1"/>
</dbReference>
<dbReference type="CDD" id="cd14066">
    <property type="entry name" value="STKc_IRAK"/>
    <property type="match status" value="1"/>
</dbReference>
<keyword evidence="8 19" id="KW-0812">Transmembrane</keyword>
<dbReference type="GO" id="GO:0030246">
    <property type="term" value="F:carbohydrate binding"/>
    <property type="evidence" value="ECO:0007669"/>
    <property type="project" value="UniProtKB-KW"/>
</dbReference>
<dbReference type="AlphaFoldDB" id="A0ABC8WLA5"/>
<evidence type="ECO:0000256" key="9">
    <source>
        <dbReference type="ARBA" id="ARBA00022729"/>
    </source>
</evidence>
<comment type="catalytic activity">
    <reaction evidence="17">
        <text>L-seryl-[protein] + ATP = O-phospho-L-seryl-[protein] + ADP + H(+)</text>
        <dbReference type="Rhea" id="RHEA:17989"/>
        <dbReference type="Rhea" id="RHEA-COMP:9863"/>
        <dbReference type="Rhea" id="RHEA-COMP:11604"/>
        <dbReference type="ChEBI" id="CHEBI:15378"/>
        <dbReference type="ChEBI" id="CHEBI:29999"/>
        <dbReference type="ChEBI" id="CHEBI:30616"/>
        <dbReference type="ChEBI" id="CHEBI:83421"/>
        <dbReference type="ChEBI" id="CHEBI:456216"/>
        <dbReference type="EC" id="2.7.11.1"/>
    </reaction>
</comment>
<dbReference type="PROSITE" id="PS50011">
    <property type="entry name" value="PROTEIN_KINASE_DOM"/>
    <property type="match status" value="1"/>
</dbReference>
<evidence type="ECO:0000256" key="7">
    <source>
        <dbReference type="ARBA" id="ARBA00022679"/>
    </source>
</evidence>
<dbReference type="Gene3D" id="3.30.200.20">
    <property type="entry name" value="Phosphorylase Kinase, domain 1"/>
    <property type="match status" value="1"/>
</dbReference>
<evidence type="ECO:0000256" key="17">
    <source>
        <dbReference type="ARBA" id="ARBA00048679"/>
    </source>
</evidence>
<evidence type="ECO:0000256" key="5">
    <source>
        <dbReference type="ARBA" id="ARBA00022475"/>
    </source>
</evidence>
<feature type="transmembrane region" description="Helical" evidence="19">
    <location>
        <begin position="322"/>
        <end position="344"/>
    </location>
</feature>
<evidence type="ECO:0000256" key="10">
    <source>
        <dbReference type="ARBA" id="ARBA00022734"/>
    </source>
</evidence>
<dbReference type="InterPro" id="IPR008271">
    <property type="entry name" value="Ser/Thr_kinase_AS"/>
</dbReference>
<dbReference type="Proteomes" id="UP001497457">
    <property type="component" value="Chromosome 12b"/>
</dbReference>
<evidence type="ECO:0000256" key="1">
    <source>
        <dbReference type="ARBA" id="ARBA00004251"/>
    </source>
</evidence>
<evidence type="ECO:0000256" key="3">
    <source>
        <dbReference type="ARBA" id="ARBA00010217"/>
    </source>
</evidence>
<dbReference type="GO" id="GO:0005524">
    <property type="term" value="F:ATP binding"/>
    <property type="evidence" value="ECO:0007669"/>
    <property type="project" value="UniProtKB-UniRule"/>
</dbReference>
<evidence type="ECO:0000256" key="12">
    <source>
        <dbReference type="ARBA" id="ARBA00022777"/>
    </source>
</evidence>
<keyword evidence="6" id="KW-0723">Serine/threonine-protein kinase</keyword>
<keyword evidence="9 20" id="KW-0732">Signal</keyword>
<dbReference type="SUPFAM" id="SSF49899">
    <property type="entry name" value="Concanavalin A-like lectins/glucanases"/>
    <property type="match status" value="1"/>
</dbReference>
<dbReference type="GO" id="GO:0004674">
    <property type="term" value="F:protein serine/threonine kinase activity"/>
    <property type="evidence" value="ECO:0007669"/>
    <property type="project" value="UniProtKB-KW"/>
</dbReference>
<keyword evidence="7" id="KW-0808">Transferase</keyword>
<evidence type="ECO:0000256" key="19">
    <source>
        <dbReference type="SAM" id="Phobius"/>
    </source>
</evidence>
<evidence type="ECO:0000256" key="8">
    <source>
        <dbReference type="ARBA" id="ARBA00022692"/>
    </source>
</evidence>
<keyword evidence="11 18" id="KW-0547">Nucleotide-binding</keyword>
<evidence type="ECO:0000313" key="23">
    <source>
        <dbReference type="Proteomes" id="UP001497457"/>
    </source>
</evidence>
<dbReference type="InterPro" id="IPR001245">
    <property type="entry name" value="Ser-Thr/Tyr_kinase_cat_dom"/>
</dbReference>
<comment type="catalytic activity">
    <reaction evidence="16">
        <text>L-threonyl-[protein] + ATP = O-phospho-L-threonyl-[protein] + ADP + H(+)</text>
        <dbReference type="Rhea" id="RHEA:46608"/>
        <dbReference type="Rhea" id="RHEA-COMP:11060"/>
        <dbReference type="Rhea" id="RHEA-COMP:11605"/>
        <dbReference type="ChEBI" id="CHEBI:15378"/>
        <dbReference type="ChEBI" id="CHEBI:30013"/>
        <dbReference type="ChEBI" id="CHEBI:30616"/>
        <dbReference type="ChEBI" id="CHEBI:61977"/>
        <dbReference type="ChEBI" id="CHEBI:456216"/>
        <dbReference type="EC" id="2.7.11.1"/>
    </reaction>
</comment>
<dbReference type="FunFam" id="2.60.120.200:FF:000112">
    <property type="entry name" value="L-type lectin-domain containing receptor kinase V.9"/>
    <property type="match status" value="1"/>
</dbReference>
<name>A0ABC8WLA5_9POAL</name>
<dbReference type="FunFam" id="3.30.200.20:FF:000178">
    <property type="entry name" value="serine/threonine-protein kinase PBS1-like"/>
    <property type="match status" value="1"/>
</dbReference>
<dbReference type="PROSITE" id="PS00107">
    <property type="entry name" value="PROTEIN_KINASE_ATP"/>
    <property type="match status" value="1"/>
</dbReference>
<keyword evidence="13 18" id="KW-0067">ATP-binding</keyword>
<accession>A0ABC8WLA5</accession>
<reference evidence="22" key="1">
    <citation type="submission" date="2024-10" db="EMBL/GenBank/DDBJ databases">
        <authorList>
            <person name="Ryan C."/>
        </authorList>
    </citation>
    <scope>NUCLEOTIDE SEQUENCE [LARGE SCALE GENOMIC DNA]</scope>
</reference>